<dbReference type="RefSeq" id="WP_117453029.1">
    <property type="nucleotide sequence ID" value="NZ_CP060636.1"/>
</dbReference>
<feature type="transmembrane region" description="Helical" evidence="1">
    <location>
        <begin position="6"/>
        <end position="22"/>
    </location>
</feature>
<evidence type="ECO:0000256" key="1">
    <source>
        <dbReference type="SAM" id="Phobius"/>
    </source>
</evidence>
<accession>A0A7G9GNJ3</accession>
<protein>
    <recommendedName>
        <fullName evidence="4">Tetratricopeptide repeat protein</fullName>
    </recommendedName>
</protein>
<gene>
    <name evidence="2" type="ORF">H9Q80_00005</name>
</gene>
<name>A0A7G9GNJ3_9FIRM</name>
<keyword evidence="1" id="KW-0812">Transmembrane</keyword>
<evidence type="ECO:0000313" key="3">
    <source>
        <dbReference type="Proteomes" id="UP000515856"/>
    </source>
</evidence>
<organism evidence="2 3">
    <name type="scientific">[Eubacterium] hominis</name>
    <dbReference type="NCBI Taxonomy" id="2764325"/>
    <lineage>
        <taxon>Bacteria</taxon>
        <taxon>Bacillati</taxon>
        <taxon>Bacillota</taxon>
        <taxon>Erysipelotrichia</taxon>
        <taxon>Erysipelotrichales</taxon>
        <taxon>Erysipelotrichaceae</taxon>
        <taxon>Amedibacillus</taxon>
    </lineage>
</organism>
<dbReference type="EMBL" id="CP060636">
    <property type="protein sequence ID" value="QNM12375.1"/>
    <property type="molecule type" value="Genomic_DNA"/>
</dbReference>
<dbReference type="Proteomes" id="UP000515856">
    <property type="component" value="Chromosome"/>
</dbReference>
<keyword evidence="1" id="KW-0472">Membrane</keyword>
<evidence type="ECO:0000313" key="2">
    <source>
        <dbReference type="EMBL" id="QNM12375.1"/>
    </source>
</evidence>
<dbReference type="AlphaFoldDB" id="A0A7G9GNJ3"/>
<keyword evidence="1" id="KW-1133">Transmembrane helix</keyword>
<proteinExistence type="predicted"/>
<reference evidence="2 3" key="1">
    <citation type="submission" date="2020-08" db="EMBL/GenBank/DDBJ databases">
        <authorList>
            <person name="Liu C."/>
            <person name="Sun Q."/>
        </authorList>
    </citation>
    <scope>NUCLEOTIDE SEQUENCE [LARGE SCALE GENOMIC DNA]</scope>
    <source>
        <strain evidence="2 3">NSJ-61</strain>
    </source>
</reference>
<evidence type="ECO:0008006" key="4">
    <source>
        <dbReference type="Google" id="ProtNLM"/>
    </source>
</evidence>
<dbReference type="KEGG" id="ehn:H9Q80_00005"/>
<keyword evidence="3" id="KW-1185">Reference proteome</keyword>
<sequence length="221" mass="26113">MSTITIFIVALAVFFTLLYQVLKRIALSMLQKSLAKQDYATVITVADMGLNRRLLKDYLCDLYKLRAYYLDKNEDEFDKQLDHMIQQKGYKLEDKKDFLTNYFHTFLIKENKKYANKLLKGIQLIGDSDFSIYNEQAYEVIFEKRTDLIDTMVDEINSKKYYGFPLGVIVYTIARQYLYLNDMEHALIYFQNALVCFHPKSIYVPVINDYIKELQAQEKST</sequence>